<keyword evidence="1" id="KW-0812">Transmembrane</keyword>
<feature type="transmembrane region" description="Helical" evidence="1">
    <location>
        <begin position="69"/>
        <end position="88"/>
    </location>
</feature>
<feature type="transmembrane region" description="Helical" evidence="1">
    <location>
        <begin position="37"/>
        <end position="57"/>
    </location>
</feature>
<organism evidence="2">
    <name type="scientific">Clostridioides difficile</name>
    <name type="common">Peptoclostridium difficile</name>
    <dbReference type="NCBI Taxonomy" id="1496"/>
    <lineage>
        <taxon>Bacteria</taxon>
        <taxon>Bacillati</taxon>
        <taxon>Bacillota</taxon>
        <taxon>Clostridia</taxon>
        <taxon>Peptostreptococcales</taxon>
        <taxon>Peptostreptococcaceae</taxon>
        <taxon>Clostridioides</taxon>
    </lineage>
</organism>
<dbReference type="AlphaFoldDB" id="A0A069AS06"/>
<sequence length="128" mass="14629">MYRDNFIDIIRFTTNQILSFLPLDYPPQKRKSPVKSLATIGGALHSLLGFLFAVSSTKRKKVIRPHHQNGYFSILPVIIPYLLLNWGLSFLRLDKVSYIYVPLCFPRTYPCCINHHSGLTVFETSNAG</sequence>
<keyword evidence="1" id="KW-0472">Membrane</keyword>
<proteinExistence type="predicted"/>
<evidence type="ECO:0000313" key="2">
    <source>
        <dbReference type="EMBL" id="CDT16021.1"/>
    </source>
</evidence>
<protein>
    <submittedName>
        <fullName evidence="2">Uncharacterized protein</fullName>
    </submittedName>
</protein>
<dbReference type="EMBL" id="LK932994">
    <property type="protein sequence ID" value="CDT16021.1"/>
    <property type="molecule type" value="Genomic_DNA"/>
</dbReference>
<gene>
    <name evidence="2" type="ORF">BN1095_330285</name>
</gene>
<evidence type="ECO:0000256" key="1">
    <source>
        <dbReference type="SAM" id="Phobius"/>
    </source>
</evidence>
<keyword evidence="1" id="KW-1133">Transmembrane helix</keyword>
<name>A0A069AS06_CLODI</name>
<reference evidence="2" key="1">
    <citation type="submission" date="2014-07" db="EMBL/GenBank/DDBJ databases">
        <authorList>
            <person name="Monot Marc"/>
        </authorList>
    </citation>
    <scope>NUCLEOTIDE SEQUENCE</scope>
    <source>
        <strain evidence="2">7032989</strain>
    </source>
</reference>
<accession>A0A069AS06</accession>